<keyword evidence="1" id="KW-0812">Transmembrane</keyword>
<gene>
    <name evidence="2" type="ORF">A2113_02370</name>
</gene>
<reference evidence="2 3" key="1">
    <citation type="journal article" date="2016" name="Nat. Commun.">
        <title>Thousands of microbial genomes shed light on interconnected biogeochemical processes in an aquifer system.</title>
        <authorList>
            <person name="Anantharaman K."/>
            <person name="Brown C.T."/>
            <person name="Hug L.A."/>
            <person name="Sharon I."/>
            <person name="Castelle C.J."/>
            <person name="Probst A.J."/>
            <person name="Thomas B.C."/>
            <person name="Singh A."/>
            <person name="Wilkins M.J."/>
            <person name="Karaoz U."/>
            <person name="Brodie E.L."/>
            <person name="Williams K.H."/>
            <person name="Hubbard S.S."/>
            <person name="Banfield J.F."/>
        </authorList>
    </citation>
    <scope>NUCLEOTIDE SEQUENCE [LARGE SCALE GENOMIC DNA]</scope>
</reference>
<keyword evidence="1" id="KW-0472">Membrane</keyword>
<sequence>MKTAGVDKIFFIVFGIFLLVVIMTAVLFTFSSSGKTAGVTTYSATDKDKPKINIETADFDFGQVGVEETKVKEIKIKNEGTKPLEMTNFSTSCDCTFAQVVINGQESPKFSMHGSPAWKGTLEPGKEATLKAIYEPSIMPVKGKVGRVIYFKTNDPLSSDISIRFTAEVL</sequence>
<evidence type="ECO:0008006" key="4">
    <source>
        <dbReference type="Google" id="ProtNLM"/>
    </source>
</evidence>
<dbReference type="AlphaFoldDB" id="A0A1G1W4X1"/>
<evidence type="ECO:0000256" key="1">
    <source>
        <dbReference type="SAM" id="Phobius"/>
    </source>
</evidence>
<dbReference type="GO" id="GO:0005737">
    <property type="term" value="C:cytoplasm"/>
    <property type="evidence" value="ECO:0007669"/>
    <property type="project" value="UniProtKB-SubCell"/>
</dbReference>
<comment type="caution">
    <text evidence="2">The sequence shown here is derived from an EMBL/GenBank/DDBJ whole genome shotgun (WGS) entry which is preliminary data.</text>
</comment>
<dbReference type="Pfam" id="PF07610">
    <property type="entry name" value="DUF1573"/>
    <property type="match status" value="1"/>
</dbReference>
<evidence type="ECO:0000313" key="2">
    <source>
        <dbReference type="EMBL" id="OGY22708.1"/>
    </source>
</evidence>
<dbReference type="STRING" id="1802591.A2113_02370"/>
<name>A0A1G1W4X1_9BACT</name>
<feature type="transmembrane region" description="Helical" evidence="1">
    <location>
        <begin position="9"/>
        <end position="30"/>
    </location>
</feature>
<accession>A0A1G1W4X1</accession>
<dbReference type="Proteomes" id="UP000176299">
    <property type="component" value="Unassembled WGS sequence"/>
</dbReference>
<evidence type="ECO:0000313" key="3">
    <source>
        <dbReference type="Proteomes" id="UP000176299"/>
    </source>
</evidence>
<dbReference type="InterPro" id="IPR013783">
    <property type="entry name" value="Ig-like_fold"/>
</dbReference>
<dbReference type="InterPro" id="IPR011467">
    <property type="entry name" value="DUF1573"/>
</dbReference>
<protein>
    <recommendedName>
        <fullName evidence="4">DUF1573 domain-containing protein</fullName>
    </recommendedName>
</protein>
<keyword evidence="1" id="KW-1133">Transmembrane helix</keyword>
<dbReference type="Gene3D" id="2.60.40.10">
    <property type="entry name" value="Immunoglobulins"/>
    <property type="match status" value="1"/>
</dbReference>
<organism evidence="2 3">
    <name type="scientific">Candidatus Woykebacteria bacterium GWA1_44_8</name>
    <dbReference type="NCBI Taxonomy" id="1802591"/>
    <lineage>
        <taxon>Bacteria</taxon>
        <taxon>Candidatus Woykeibacteriota</taxon>
    </lineage>
</organism>
<proteinExistence type="predicted"/>
<dbReference type="EMBL" id="MHCN01000001">
    <property type="protein sequence ID" value="OGY22708.1"/>
    <property type="molecule type" value="Genomic_DNA"/>
</dbReference>
<dbReference type="PANTHER" id="PTHR37833">
    <property type="entry name" value="LIPOPROTEIN-RELATED"/>
    <property type="match status" value="1"/>
</dbReference>
<dbReference type="PANTHER" id="PTHR37833:SF1">
    <property type="entry name" value="SIGNAL PEPTIDE PROTEIN"/>
    <property type="match status" value="1"/>
</dbReference>